<evidence type="ECO:0000313" key="2">
    <source>
        <dbReference type="EMBL" id="MFD1121860.1"/>
    </source>
</evidence>
<dbReference type="Proteomes" id="UP001597206">
    <property type="component" value="Unassembled WGS sequence"/>
</dbReference>
<keyword evidence="3" id="KW-1185">Reference proteome</keyword>
<evidence type="ECO:0000256" key="1">
    <source>
        <dbReference type="SAM" id="MobiDB-lite"/>
    </source>
</evidence>
<sequence>MSATDKILGTEEAWDTDALGNEDDYVRVASAEITEQIDEALCLQSISIRLEKSLIEEFKVLAEFHDVGYQPLMRDALKRFAKAEMKNIVSGFVESQRNLKPQKKLPKPEQTYVEKQRKTA</sequence>
<dbReference type="InterPro" id="IPR022148">
    <property type="entry name" value="CopG_antitoxin"/>
</dbReference>
<organism evidence="2 3">
    <name type="scientific">Methylophilus flavus</name>
    <dbReference type="NCBI Taxonomy" id="640084"/>
    <lineage>
        <taxon>Bacteria</taxon>
        <taxon>Pseudomonadati</taxon>
        <taxon>Pseudomonadota</taxon>
        <taxon>Betaproteobacteria</taxon>
        <taxon>Nitrosomonadales</taxon>
        <taxon>Methylophilaceae</taxon>
        <taxon>Methylophilus</taxon>
    </lineage>
</organism>
<feature type="region of interest" description="Disordered" evidence="1">
    <location>
        <begin position="99"/>
        <end position="120"/>
    </location>
</feature>
<name>A0ABW3PHU9_9PROT</name>
<dbReference type="EMBL" id="JBHTLN010000001">
    <property type="protein sequence ID" value="MFD1121860.1"/>
    <property type="molecule type" value="Genomic_DNA"/>
</dbReference>
<protein>
    <submittedName>
        <fullName evidence="2">CopG family antitoxin</fullName>
    </submittedName>
</protein>
<gene>
    <name evidence="2" type="ORF">ACFQ2T_05045</name>
</gene>
<reference evidence="3" key="1">
    <citation type="journal article" date="2019" name="Int. J. Syst. Evol. Microbiol.">
        <title>The Global Catalogue of Microorganisms (GCM) 10K type strain sequencing project: providing services to taxonomists for standard genome sequencing and annotation.</title>
        <authorList>
            <consortium name="The Broad Institute Genomics Platform"/>
            <consortium name="The Broad Institute Genome Sequencing Center for Infectious Disease"/>
            <person name="Wu L."/>
            <person name="Ma J."/>
        </authorList>
    </citation>
    <scope>NUCLEOTIDE SEQUENCE [LARGE SCALE GENOMIC DNA]</scope>
    <source>
        <strain evidence="3">CCUG 58411</strain>
    </source>
</reference>
<evidence type="ECO:0000313" key="3">
    <source>
        <dbReference type="Proteomes" id="UP001597206"/>
    </source>
</evidence>
<dbReference type="RefSeq" id="WP_379031357.1">
    <property type="nucleotide sequence ID" value="NZ_JBHTLN010000001.1"/>
</dbReference>
<proteinExistence type="predicted"/>
<comment type="caution">
    <text evidence="2">The sequence shown here is derived from an EMBL/GenBank/DDBJ whole genome shotgun (WGS) entry which is preliminary data.</text>
</comment>
<dbReference type="Pfam" id="PF12441">
    <property type="entry name" value="CopG_antitoxin"/>
    <property type="match status" value="1"/>
</dbReference>
<accession>A0ABW3PHU9</accession>